<dbReference type="EMBL" id="JAXCLA010000008">
    <property type="protein sequence ID" value="MDY0747454.1"/>
    <property type="molecule type" value="Genomic_DNA"/>
</dbReference>
<dbReference type="SUPFAM" id="SSF52540">
    <property type="entry name" value="P-loop containing nucleoside triphosphate hydrolases"/>
    <property type="match status" value="1"/>
</dbReference>
<gene>
    <name evidence="1" type="ORF">SNE35_23320</name>
</gene>
<keyword evidence="2" id="KW-1185">Reference proteome</keyword>
<comment type="caution">
    <text evidence="1">The sequence shown here is derived from an EMBL/GenBank/DDBJ whole genome shotgun (WGS) entry which is preliminary data.</text>
</comment>
<dbReference type="Gene3D" id="3.40.50.300">
    <property type="entry name" value="P-loop containing nucleotide triphosphate hydrolases"/>
    <property type="match status" value="1"/>
</dbReference>
<sequence length="208" mass="22685">MPARIFVLSGVDGAGKSSIGGASLLQHGVSFYDPDEQARELQAGNPDLSHEEAGAQAGELGRRGLERALSSGEQFFFETTLAAHTLASLLMSGARAGAEINVWFAGLATPELHLERVRSGGQQVAEAKIRQRYLSSLQNLVELMPHLWTLAVFDNSVESDPQRGLAPRPRLVLRMRKGYEITEMIAPADVPAWAKPVVMQALRLMKRK</sequence>
<evidence type="ECO:0008006" key="3">
    <source>
        <dbReference type="Google" id="ProtNLM"/>
    </source>
</evidence>
<reference evidence="1 2" key="1">
    <citation type="submission" date="2023-11" db="EMBL/GenBank/DDBJ databases">
        <title>Paucibacter sp. nov., isolated from fresh soil in Korea.</title>
        <authorList>
            <person name="Le N.T.T."/>
        </authorList>
    </citation>
    <scope>NUCLEOTIDE SEQUENCE [LARGE SCALE GENOMIC DNA]</scope>
    <source>
        <strain evidence="1 2">R3-3</strain>
    </source>
</reference>
<name>A0ABU5DMC0_9BURK</name>
<dbReference type="InterPro" id="IPR027417">
    <property type="entry name" value="P-loop_NTPase"/>
</dbReference>
<accession>A0ABU5DMC0</accession>
<dbReference type="PANTHER" id="PTHR39206">
    <property type="entry name" value="SLL8004 PROTEIN"/>
    <property type="match status" value="1"/>
</dbReference>
<protein>
    <recommendedName>
        <fullName evidence="3">UDP-N-acetylglucosamine kinase</fullName>
    </recommendedName>
</protein>
<dbReference type="RefSeq" id="WP_320425423.1">
    <property type="nucleotide sequence ID" value="NZ_JAXCLA010000008.1"/>
</dbReference>
<dbReference type="PANTHER" id="PTHR39206:SF1">
    <property type="entry name" value="SLL8004 PROTEIN"/>
    <property type="match status" value="1"/>
</dbReference>
<dbReference type="Proteomes" id="UP001285263">
    <property type="component" value="Unassembled WGS sequence"/>
</dbReference>
<evidence type="ECO:0000313" key="1">
    <source>
        <dbReference type="EMBL" id="MDY0747454.1"/>
    </source>
</evidence>
<evidence type="ECO:0000313" key="2">
    <source>
        <dbReference type="Proteomes" id="UP001285263"/>
    </source>
</evidence>
<organism evidence="1 2">
    <name type="scientific">Roseateles agri</name>
    <dbReference type="NCBI Taxonomy" id="3098619"/>
    <lineage>
        <taxon>Bacteria</taxon>
        <taxon>Pseudomonadati</taxon>
        <taxon>Pseudomonadota</taxon>
        <taxon>Betaproteobacteria</taxon>
        <taxon>Burkholderiales</taxon>
        <taxon>Sphaerotilaceae</taxon>
        <taxon>Roseateles</taxon>
    </lineage>
</organism>
<proteinExistence type="predicted"/>